<feature type="region of interest" description="Disordered" evidence="1">
    <location>
        <begin position="69"/>
        <end position="93"/>
    </location>
</feature>
<feature type="region of interest" description="Disordered" evidence="1">
    <location>
        <begin position="104"/>
        <end position="123"/>
    </location>
</feature>
<dbReference type="AlphaFoldDB" id="A0A1B6FVV1"/>
<evidence type="ECO:0000313" key="2">
    <source>
        <dbReference type="EMBL" id="JAS54320.1"/>
    </source>
</evidence>
<feature type="compositionally biased region" description="Low complexity" evidence="1">
    <location>
        <begin position="78"/>
        <end position="91"/>
    </location>
</feature>
<evidence type="ECO:0000256" key="1">
    <source>
        <dbReference type="SAM" id="MobiDB-lite"/>
    </source>
</evidence>
<gene>
    <name evidence="2" type="ORF">g.49263</name>
</gene>
<dbReference type="EMBL" id="GECZ01015449">
    <property type="protein sequence ID" value="JAS54320.1"/>
    <property type="molecule type" value="Transcribed_RNA"/>
</dbReference>
<sequence length="123" mass="13962">LSFTNMPLDFLKKIHLINNKIDREETCGKSSPSSTVNDDCEVKKNNKNCVISQTLPILDQQFSKNNVNFKETVEERGSTNSSNEESNTSLKSLERDNISVNYKKYSEDIAEPIESTEKSELEP</sequence>
<reference evidence="2" key="1">
    <citation type="submission" date="2015-11" db="EMBL/GenBank/DDBJ databases">
        <title>De novo transcriptome assembly of four potential Pierce s Disease insect vectors from Arizona vineyards.</title>
        <authorList>
            <person name="Tassone E.E."/>
        </authorList>
    </citation>
    <scope>NUCLEOTIDE SEQUENCE</scope>
</reference>
<name>A0A1B6FVV1_9HEMI</name>
<feature type="non-terminal residue" evidence="2">
    <location>
        <position position="1"/>
    </location>
</feature>
<accession>A0A1B6FVV1</accession>
<feature type="non-terminal residue" evidence="2">
    <location>
        <position position="123"/>
    </location>
</feature>
<organism evidence="2">
    <name type="scientific">Cuerna arida</name>
    <dbReference type="NCBI Taxonomy" id="1464854"/>
    <lineage>
        <taxon>Eukaryota</taxon>
        <taxon>Metazoa</taxon>
        <taxon>Ecdysozoa</taxon>
        <taxon>Arthropoda</taxon>
        <taxon>Hexapoda</taxon>
        <taxon>Insecta</taxon>
        <taxon>Pterygota</taxon>
        <taxon>Neoptera</taxon>
        <taxon>Paraneoptera</taxon>
        <taxon>Hemiptera</taxon>
        <taxon>Auchenorrhyncha</taxon>
        <taxon>Membracoidea</taxon>
        <taxon>Cicadellidae</taxon>
        <taxon>Cicadellinae</taxon>
        <taxon>Proconiini</taxon>
        <taxon>Cuerna</taxon>
    </lineage>
</organism>
<protein>
    <submittedName>
        <fullName evidence="2">Uncharacterized protein</fullName>
    </submittedName>
</protein>
<proteinExistence type="predicted"/>